<proteinExistence type="inferred from homology"/>
<dbReference type="InterPro" id="IPR001619">
    <property type="entry name" value="Sec1-like"/>
</dbReference>
<dbReference type="Gene3D" id="3.40.50.2060">
    <property type="match status" value="1"/>
</dbReference>
<dbReference type="GO" id="GO:0016192">
    <property type="term" value="P:vesicle-mediated transport"/>
    <property type="evidence" value="ECO:0007669"/>
    <property type="project" value="InterPro"/>
</dbReference>
<reference evidence="4" key="1">
    <citation type="journal article" date="2015" name="PLoS Genet.">
        <title>Genome Sequence and Transcriptome Analyses of Chrysochromulina tobin: Metabolic Tools for Enhanced Algal Fitness in the Prominent Order Prymnesiales (Haptophyceae).</title>
        <authorList>
            <person name="Hovde B.T."/>
            <person name="Deodato C.R."/>
            <person name="Hunsperger H.M."/>
            <person name="Ryken S.A."/>
            <person name="Yost W."/>
            <person name="Jha R.K."/>
            <person name="Patterson J."/>
            <person name="Monnat R.J. Jr."/>
            <person name="Barlow S.B."/>
            <person name="Starkenburg S.R."/>
            <person name="Cattolico R.A."/>
        </authorList>
    </citation>
    <scope>NUCLEOTIDE SEQUENCE</scope>
    <source>
        <strain evidence="4">CCMP291</strain>
    </source>
</reference>
<dbReference type="Gene3D" id="3.90.830.10">
    <property type="entry name" value="Syntaxin Binding Protein 1, Chain A, domain 2"/>
    <property type="match status" value="1"/>
</dbReference>
<feature type="region of interest" description="Disordered" evidence="2">
    <location>
        <begin position="281"/>
        <end position="300"/>
    </location>
</feature>
<keyword evidence="4" id="KW-1185">Reference proteome</keyword>
<name>A0A0M0JRD4_9EUKA</name>
<accession>A0A0M0JRD4</accession>
<evidence type="ECO:0000313" key="3">
    <source>
        <dbReference type="EMBL" id="KOO29161.1"/>
    </source>
</evidence>
<dbReference type="InterPro" id="IPR043154">
    <property type="entry name" value="Sec-1-like_dom1"/>
</dbReference>
<dbReference type="InterPro" id="IPR043127">
    <property type="entry name" value="Sec-1-like_dom3a"/>
</dbReference>
<dbReference type="Gene3D" id="3.40.50.1910">
    <property type="match status" value="1"/>
</dbReference>
<dbReference type="Proteomes" id="UP000037460">
    <property type="component" value="Unassembled WGS sequence"/>
</dbReference>
<evidence type="ECO:0000256" key="2">
    <source>
        <dbReference type="SAM" id="MobiDB-lite"/>
    </source>
</evidence>
<dbReference type="SUPFAM" id="SSF56815">
    <property type="entry name" value="Sec1/munc18-like (SM) proteins"/>
    <property type="match status" value="1"/>
</dbReference>
<protein>
    <submittedName>
        <fullName evidence="3">Sec1 family domain-containing protein 1</fullName>
    </submittedName>
</protein>
<dbReference type="OrthoDB" id="10251230at2759"/>
<dbReference type="PANTHER" id="PTHR11679">
    <property type="entry name" value="VESICLE PROTEIN SORTING-ASSOCIATED"/>
    <property type="match status" value="1"/>
</dbReference>
<comment type="caution">
    <text evidence="3">The sequence shown here is derived from an EMBL/GenBank/DDBJ whole genome shotgun (WGS) entry which is preliminary data.</text>
</comment>
<dbReference type="InterPro" id="IPR036045">
    <property type="entry name" value="Sec1-like_sf"/>
</dbReference>
<evidence type="ECO:0000313" key="4">
    <source>
        <dbReference type="Proteomes" id="UP000037460"/>
    </source>
</evidence>
<dbReference type="Gene3D" id="1.25.40.60">
    <property type="match status" value="1"/>
</dbReference>
<dbReference type="AlphaFoldDB" id="A0A0M0JRD4"/>
<dbReference type="PIRSF" id="PIRSF005715">
    <property type="entry name" value="VPS45_Sec1"/>
    <property type="match status" value="1"/>
</dbReference>
<organism evidence="3 4">
    <name type="scientific">Chrysochromulina tobinii</name>
    <dbReference type="NCBI Taxonomy" id="1460289"/>
    <lineage>
        <taxon>Eukaryota</taxon>
        <taxon>Haptista</taxon>
        <taxon>Haptophyta</taxon>
        <taxon>Prymnesiophyceae</taxon>
        <taxon>Prymnesiales</taxon>
        <taxon>Chrysochromulinaceae</taxon>
        <taxon>Chrysochromulina</taxon>
    </lineage>
</organism>
<gene>
    <name evidence="3" type="ORF">Ctob_005753</name>
</gene>
<sequence>MASSIRSAQRAAIERMLDLNRDASMGGADDRAWQNPWKVLVYDAYCRDIISPLLTVGDLRKRGITLYLLLDVEREAIPDVPAIYFMQPTASNVRRLGADAASGLYESYYINFSPAVPRPLLEELATATLESDTVAHVSRVMDQYLNFASVEEDFFSLLLPQSYLRLNSPTTSDSVVEATIDAIVQGLFSAVVTLGAVPILRYKVNGGPAQMVAEQLGRRLYGQLKAHPQLFARDHAAVGFQRPLLVIAERSADFSVMLHHAWSYCALCHDLLDLRLNRVTIPDTSEGGPPRPPGGPPKVKSYDLPASDSFWATHMGEAFQTVASDVDKELNDYRAAMEAINSGSKLDTSGGEAALADSTKVLATAISQLPELQAKKQLIDAHMNIATELLSHIRARSIDSYCAIEEALMEGRSLSSQDKTTLPSLLDGGSGGGTPDDRLRLLLLLQLHPSSSVPASDVTQYEATLRAAGIDLHASAYLAQQKTMMQMTQTVRQGGADQATTSGRMFSSVMSMADKVGVGSSAMAMRSALASAAAAGMRQLLPSQRLTPITRAVTALMDNKATAAEEEAYGYLDPKLAPTAQVGGAASRSRNPYTHALCFVVGPGNYLEYQSLRQAIASTASTVALGGRRVSYGCTEICTPNEFVAQLAQLAQ</sequence>
<evidence type="ECO:0000256" key="1">
    <source>
        <dbReference type="ARBA" id="ARBA00009884"/>
    </source>
</evidence>
<comment type="similarity">
    <text evidence="1">Belongs to the STXBP/unc-18/SEC1 family.</text>
</comment>
<dbReference type="EMBL" id="JWZX01002454">
    <property type="protein sequence ID" value="KOO29161.1"/>
    <property type="molecule type" value="Genomic_DNA"/>
</dbReference>
<dbReference type="Pfam" id="PF00995">
    <property type="entry name" value="Sec1"/>
    <property type="match status" value="1"/>
</dbReference>
<dbReference type="InterPro" id="IPR027482">
    <property type="entry name" value="Sec1-like_dom2"/>
</dbReference>